<name>A0A5E4ZBT0_9BURK</name>
<keyword evidence="2" id="KW-1185">Reference proteome</keyword>
<dbReference type="Proteomes" id="UP000414233">
    <property type="component" value="Unassembled WGS sequence"/>
</dbReference>
<organism evidence="1 2">
    <name type="scientific">Pandoraea terrae</name>
    <dbReference type="NCBI Taxonomy" id="1537710"/>
    <lineage>
        <taxon>Bacteria</taxon>
        <taxon>Pseudomonadati</taxon>
        <taxon>Pseudomonadota</taxon>
        <taxon>Betaproteobacteria</taxon>
        <taxon>Burkholderiales</taxon>
        <taxon>Burkholderiaceae</taxon>
        <taxon>Pandoraea</taxon>
    </lineage>
</organism>
<evidence type="ECO:0000313" key="2">
    <source>
        <dbReference type="Proteomes" id="UP000414233"/>
    </source>
</evidence>
<reference evidence="1 2" key="1">
    <citation type="submission" date="2019-08" db="EMBL/GenBank/DDBJ databases">
        <authorList>
            <person name="Peeters C."/>
        </authorList>
    </citation>
    <scope>NUCLEOTIDE SEQUENCE [LARGE SCALE GENOMIC DNA]</scope>
    <source>
        <strain evidence="1 2">LMG 30175</strain>
    </source>
</reference>
<accession>A0A5E4ZBT0</accession>
<protein>
    <submittedName>
        <fullName evidence="1">Branched-chain amino acid ABC transporter substrate-binding protein</fullName>
    </submittedName>
</protein>
<evidence type="ECO:0000313" key="1">
    <source>
        <dbReference type="EMBL" id="VVE57750.1"/>
    </source>
</evidence>
<proteinExistence type="predicted"/>
<sequence>MINFHKKHCLHSYVIYIFPFLLKSVAIVDDSTAYDQDLANEFEKTAR</sequence>
<dbReference type="AlphaFoldDB" id="A0A5E4ZBT0"/>
<gene>
    <name evidence="1" type="ORF">PTE30175_05136</name>
</gene>
<dbReference type="EMBL" id="CABPRZ010000034">
    <property type="protein sequence ID" value="VVE57750.1"/>
    <property type="molecule type" value="Genomic_DNA"/>
</dbReference>